<keyword evidence="4 11" id="KW-0150">Chloroplast</keyword>
<evidence type="ECO:0000256" key="1">
    <source>
        <dbReference type="ARBA" id="ARBA00004229"/>
    </source>
</evidence>
<dbReference type="Gramene" id="Manes.06G063300.1.v8.1">
    <property type="protein sequence ID" value="Manes.06G063300.1.v8.1.CDS"/>
    <property type="gene ID" value="Manes.06G063300.v8.1"/>
</dbReference>
<comment type="similarity">
    <text evidence="2 11">Belongs to the acyl-ACP thioesterase family.</text>
</comment>
<keyword evidence="9 11" id="KW-0443">Lipid metabolism</keyword>
<dbReference type="Pfam" id="PF20791">
    <property type="entry name" value="Acyl-ACP_TE_C"/>
    <property type="match status" value="1"/>
</dbReference>
<dbReference type="InterPro" id="IPR002864">
    <property type="entry name" value="Acyl-ACP_thioesterase_NHD"/>
</dbReference>
<evidence type="ECO:0000259" key="13">
    <source>
        <dbReference type="Pfam" id="PF20791"/>
    </source>
</evidence>
<keyword evidence="10 11" id="KW-0275">Fatty acid biosynthesis</keyword>
<dbReference type="Pfam" id="PF01643">
    <property type="entry name" value="Acyl-ACP_TE"/>
    <property type="match status" value="1"/>
</dbReference>
<evidence type="ECO:0000256" key="9">
    <source>
        <dbReference type="ARBA" id="ARBA00023098"/>
    </source>
</evidence>
<dbReference type="GO" id="GO:0016297">
    <property type="term" value="F:fatty acyl-[ACP] hydrolase activity"/>
    <property type="evidence" value="ECO:0000318"/>
    <property type="project" value="GO_Central"/>
</dbReference>
<evidence type="ECO:0000256" key="7">
    <source>
        <dbReference type="ARBA" id="ARBA00022832"/>
    </source>
</evidence>
<dbReference type="OMA" id="SPWFISK"/>
<comment type="function">
    <text evidence="11">Plays an essential role in chain termination during de novo fatty acid synthesis.</text>
</comment>
<evidence type="ECO:0000256" key="8">
    <source>
        <dbReference type="ARBA" id="ARBA00022946"/>
    </source>
</evidence>
<evidence type="ECO:0000256" key="11">
    <source>
        <dbReference type="RuleBase" id="RU363096"/>
    </source>
</evidence>
<dbReference type="GO" id="GO:0009507">
    <property type="term" value="C:chloroplast"/>
    <property type="evidence" value="ECO:0007669"/>
    <property type="project" value="UniProtKB-SubCell"/>
</dbReference>
<dbReference type="InterPro" id="IPR049427">
    <property type="entry name" value="Acyl-ACP_TE_C"/>
</dbReference>
<evidence type="ECO:0000256" key="2">
    <source>
        <dbReference type="ARBA" id="ARBA00006500"/>
    </source>
</evidence>
<keyword evidence="7 11" id="KW-0276">Fatty acid metabolism</keyword>
<keyword evidence="15" id="KW-1185">Reference proteome</keyword>
<dbReference type="EMBL" id="CM004392">
    <property type="protein sequence ID" value="OAY47232.1"/>
    <property type="molecule type" value="Genomic_DNA"/>
</dbReference>
<dbReference type="PANTHER" id="PTHR31727:SF10">
    <property type="entry name" value="ACYL-[ACYL-CARRIER-PROTEIN] HYDROLASE"/>
    <property type="match status" value="1"/>
</dbReference>
<protein>
    <recommendedName>
        <fullName evidence="11">Acyl-[acyl-carrier-protein] hydrolase</fullName>
        <ecNumber evidence="11">3.1.2.-</ecNumber>
    </recommendedName>
</protein>
<dbReference type="PANTHER" id="PTHR31727">
    <property type="entry name" value="OLEOYL-ACYL CARRIER PROTEIN THIOESTERASE 1, CHLOROPLASTIC"/>
    <property type="match status" value="1"/>
</dbReference>
<evidence type="ECO:0000256" key="3">
    <source>
        <dbReference type="ARBA" id="ARBA00022516"/>
    </source>
</evidence>
<feature type="domain" description="Acyl-ACP thioesterase N-terminal hotdog" evidence="12">
    <location>
        <begin position="93"/>
        <end position="226"/>
    </location>
</feature>
<evidence type="ECO:0000256" key="10">
    <source>
        <dbReference type="ARBA" id="ARBA00023160"/>
    </source>
</evidence>
<evidence type="ECO:0000256" key="6">
    <source>
        <dbReference type="ARBA" id="ARBA00022801"/>
    </source>
</evidence>
<dbReference type="EC" id="3.1.2.-" evidence="11"/>
<organism evidence="14 15">
    <name type="scientific">Manihot esculenta</name>
    <name type="common">Cassava</name>
    <name type="synonym">Jatropha manihot</name>
    <dbReference type="NCBI Taxonomy" id="3983"/>
    <lineage>
        <taxon>Eukaryota</taxon>
        <taxon>Viridiplantae</taxon>
        <taxon>Streptophyta</taxon>
        <taxon>Embryophyta</taxon>
        <taxon>Tracheophyta</taxon>
        <taxon>Spermatophyta</taxon>
        <taxon>Magnoliopsida</taxon>
        <taxon>eudicotyledons</taxon>
        <taxon>Gunneridae</taxon>
        <taxon>Pentapetalae</taxon>
        <taxon>rosids</taxon>
        <taxon>fabids</taxon>
        <taxon>Malpighiales</taxon>
        <taxon>Euphorbiaceae</taxon>
        <taxon>Crotonoideae</taxon>
        <taxon>Manihoteae</taxon>
        <taxon>Manihot</taxon>
    </lineage>
</organism>
<evidence type="ECO:0000259" key="12">
    <source>
        <dbReference type="Pfam" id="PF01643"/>
    </source>
</evidence>
<proteinExistence type="inferred from homology"/>
<dbReference type="CDD" id="cd00586">
    <property type="entry name" value="4HBT"/>
    <property type="match status" value="1"/>
</dbReference>
<comment type="caution">
    <text evidence="14">The sequence shown here is derived from an EMBL/GenBank/DDBJ whole genome shotgun (WGS) entry which is preliminary data.</text>
</comment>
<dbReference type="OrthoDB" id="618395at2759"/>
<dbReference type="SUPFAM" id="SSF54637">
    <property type="entry name" value="Thioesterase/thiol ester dehydrase-isomerase"/>
    <property type="match status" value="2"/>
</dbReference>
<dbReference type="FunFam" id="3.10.129.10:FF:000151">
    <property type="entry name" value="Acyl-[acyl-carrier-protein] hydrolase"/>
    <property type="match status" value="1"/>
</dbReference>
<dbReference type="Proteomes" id="UP000091857">
    <property type="component" value="Chromosome 6"/>
</dbReference>
<accession>A0A2C9VNK2</accession>
<dbReference type="GO" id="GO:0000036">
    <property type="term" value="F:acyl carrier activity"/>
    <property type="evidence" value="ECO:0000318"/>
    <property type="project" value="GO_Central"/>
</dbReference>
<keyword evidence="8" id="KW-0809">Transit peptide</keyword>
<comment type="subcellular location">
    <subcellularLocation>
        <location evidence="1 11">Plastid</location>
        <location evidence="1 11">Chloroplast</location>
    </subcellularLocation>
</comment>
<keyword evidence="3 11" id="KW-0444">Lipid biosynthesis</keyword>
<evidence type="ECO:0000256" key="4">
    <source>
        <dbReference type="ARBA" id="ARBA00022528"/>
    </source>
</evidence>
<name>A0A2C9VNK2_MANES</name>
<keyword evidence="6 11" id="KW-0378">Hydrolase</keyword>
<dbReference type="Gene3D" id="3.10.129.10">
    <property type="entry name" value="Hotdog Thioesterase"/>
    <property type="match status" value="1"/>
</dbReference>
<dbReference type="InterPro" id="IPR045023">
    <property type="entry name" value="FATA/B"/>
</dbReference>
<feature type="domain" description="Acyl-ACP thioesterase-like C-terminal" evidence="13">
    <location>
        <begin position="251"/>
        <end position="320"/>
    </location>
</feature>
<sequence>MTALCYRIIFPIRCTSSNNNTRDPNKQKLHKIKINGTPSARPHKIDSLSQIAAGGAAASVAFAAKNIIRQNIPTKKQNIDAHRQGFIVEQGVGYRQTVVIRSYEVGPDKTATLESIFYLLQETALNHVWLSGLLSNGFGATHGMVRNNLIWVVSKLQVQVDQYPIWGEVVEIDTWVGASGKNGMRRDWLIRSQATGHVFARATSTWVMMNEKTRRLSKMPEEVRTEISPWFIEKQAIKEEVPEKIPKLDEKARYDITNLKPKRSDLDMNHHVNNVKYVRWMLETIPDQFLESHQLSGIILEYRRECGSSDIVQSLCEPDEDGIINTGLKQANDVVPLLNGFSLASEIMEGNGLLGSLDKAPLRYTHLLLTKGDSQNEEIVRGRTIWKKKQIIKPFLT</sequence>
<reference evidence="15" key="1">
    <citation type="journal article" date="2016" name="Nat. Biotechnol.">
        <title>Sequencing wild and cultivated cassava and related species reveals extensive interspecific hybridization and genetic diversity.</title>
        <authorList>
            <person name="Bredeson J.V."/>
            <person name="Lyons J.B."/>
            <person name="Prochnik S.E."/>
            <person name="Wu G.A."/>
            <person name="Ha C.M."/>
            <person name="Edsinger-Gonzales E."/>
            <person name="Grimwood J."/>
            <person name="Schmutz J."/>
            <person name="Rabbi I.Y."/>
            <person name="Egesi C."/>
            <person name="Nauluvula P."/>
            <person name="Lebot V."/>
            <person name="Ndunguru J."/>
            <person name="Mkamilo G."/>
            <person name="Bart R.S."/>
            <person name="Setter T.L."/>
            <person name="Gleadow R.M."/>
            <person name="Kulakow P."/>
            <person name="Ferguson M.E."/>
            <person name="Rounsley S."/>
            <person name="Rokhsar D.S."/>
        </authorList>
    </citation>
    <scope>NUCLEOTIDE SEQUENCE [LARGE SCALE GENOMIC DNA]</scope>
    <source>
        <strain evidence="15">cv. AM560-2</strain>
    </source>
</reference>
<dbReference type="InterPro" id="IPR029069">
    <property type="entry name" value="HotDog_dom_sf"/>
</dbReference>
<evidence type="ECO:0000313" key="14">
    <source>
        <dbReference type="EMBL" id="OAY47232.1"/>
    </source>
</evidence>
<evidence type="ECO:0000256" key="5">
    <source>
        <dbReference type="ARBA" id="ARBA00022640"/>
    </source>
</evidence>
<gene>
    <name evidence="14" type="ORF">MANES_06G063300v8</name>
</gene>
<keyword evidence="5 11" id="KW-0934">Plastid</keyword>
<dbReference type="AlphaFoldDB" id="A0A2C9VNK2"/>
<evidence type="ECO:0000313" key="15">
    <source>
        <dbReference type="Proteomes" id="UP000091857"/>
    </source>
</evidence>